<protein>
    <submittedName>
        <fullName evidence="1">Uncharacterized protein</fullName>
    </submittedName>
</protein>
<accession>Q5WE62</accession>
<evidence type="ECO:0000313" key="1">
    <source>
        <dbReference type="EMBL" id="BAD65348.1"/>
    </source>
</evidence>
<reference evidence="2" key="4">
    <citation type="submission" date="2003-10" db="EMBL/GenBank/DDBJ databases">
        <title>The complete genome sequence of the alkaliphilic Bacillus clausii KSM-K16.</title>
        <authorList>
            <person name="Takaki Y."/>
            <person name="Kageyama Y."/>
            <person name="Shimamura S."/>
            <person name="Suzuki H."/>
            <person name="Nishi S."/>
            <person name="Hatada Y."/>
            <person name="Kawai S."/>
            <person name="Ito S."/>
            <person name="Horikoshi K."/>
        </authorList>
    </citation>
    <scope>NUCLEOTIDE SEQUENCE [LARGE SCALE GENOMIC DNA]</scope>
    <source>
        <strain evidence="2">KSM-K16</strain>
    </source>
</reference>
<reference evidence="1 2" key="5">
    <citation type="journal article" date="2007" name="Extremophiles">
        <title>Intragenomic diversity of the V1 regions of 16S rRNA genes in high-alkaline protease-producing Bacillus clausii spp.</title>
        <authorList>
            <person name="Kageyama Y."/>
            <person name="Takaki Y."/>
            <person name="Shimamura S."/>
            <person name="Nishi S."/>
            <person name="Nogi Y."/>
            <person name="Uchimura K."/>
            <person name="Kobayashi T."/>
            <person name="Hitomi J."/>
            <person name="Ozaki K."/>
            <person name="Kawai S."/>
            <person name="Ito S."/>
            <person name="Horikoshi K."/>
        </authorList>
    </citation>
    <scope>NUCLEOTIDE SEQUENCE [LARGE SCALE GENOMIC DNA]</scope>
    <source>
        <strain evidence="1 2">KSM-K16</strain>
    </source>
</reference>
<keyword evidence="2" id="KW-1185">Reference proteome</keyword>
<sequence length="114" mass="13549">MSENHWAKKINYPEYTKPSESHLMSEGVNISSLIQDKMNDLNKEINEKLEGLLNRMIEHFGIGLNEAKERVRNEYNTSTNEQKFYVDDQLALTITRIYDFDKNKFKVTFKEHYV</sequence>
<dbReference type="HOGENOM" id="CLU_2116134_0_0_9"/>
<gene>
    <name evidence="1" type="ordered locus">ABC2814</name>
</gene>
<reference evidence="1 2" key="1">
    <citation type="journal article" date="1994" name="J. Ferment. Bioeng.">
        <title>Molecular cloning and nucleotide sequence of the gene for an alkaline protease from the alkalophilic Bacillus sp. KSM-K16.</title>
        <authorList>
            <person name="Hakamada Y."/>
            <person name="Kobayashi T."/>
            <person name="Hitomi J."/>
            <person name="Kawai S."/>
            <person name="Ito S."/>
        </authorList>
    </citation>
    <scope>NUCLEOTIDE SEQUENCE [LARGE SCALE GENOMIC DNA]</scope>
    <source>
        <strain evidence="1 2">KSM-K16</strain>
    </source>
</reference>
<reference evidence="1 2" key="3">
    <citation type="journal article" date="1997" name="Protein Eng.">
        <title>High-resolution crystal structure of M-protease: phylogeny aided analysis of the high-alkaline adaptation mechanism.</title>
        <authorList>
            <person name="Shirai T."/>
            <person name="Suzuki A."/>
            <person name="Yamane T."/>
            <person name="Ashida T."/>
            <person name="Kobayashi T."/>
            <person name="Ito S."/>
        </authorList>
    </citation>
    <scope>NUCLEOTIDE SEQUENCE [LARGE SCALE GENOMIC DNA]</scope>
    <source>
        <strain evidence="1 2">KSM-K16</strain>
    </source>
</reference>
<organism evidence="1 2">
    <name type="scientific">Shouchella clausii (strain KSM-K16)</name>
    <name type="common">Alkalihalobacillus clausii</name>
    <dbReference type="NCBI Taxonomy" id="66692"/>
    <lineage>
        <taxon>Bacteria</taxon>
        <taxon>Bacillati</taxon>
        <taxon>Bacillota</taxon>
        <taxon>Bacilli</taxon>
        <taxon>Bacillales</taxon>
        <taxon>Bacillaceae</taxon>
        <taxon>Shouchella</taxon>
    </lineage>
</organism>
<name>Q5WE62_SHOC1</name>
<dbReference type="KEGG" id="bcl:ABC2814"/>
<dbReference type="Proteomes" id="UP000001168">
    <property type="component" value="Chromosome"/>
</dbReference>
<evidence type="ECO:0000313" key="2">
    <source>
        <dbReference type="Proteomes" id="UP000001168"/>
    </source>
</evidence>
<dbReference type="AlphaFoldDB" id="Q5WE62"/>
<reference evidence="1 2" key="2">
    <citation type="journal article" date="1995" name="Appl. Microbiol. Biotechnol.">
        <title>Purification and properties of an alkaline protease from alkalophilic Bacillus sp. KSM-K16.</title>
        <authorList>
            <person name="Kobayashi T."/>
            <person name="Hakamada Y."/>
            <person name="Adachi S."/>
            <person name="Hitomi J."/>
            <person name="Yoshimatsu T."/>
            <person name="Koike K."/>
            <person name="Kawai S."/>
            <person name="Ito S."/>
        </authorList>
    </citation>
    <scope>NUCLEOTIDE SEQUENCE [LARGE SCALE GENOMIC DNA]</scope>
    <source>
        <strain evidence="1 2">KSM-K16</strain>
    </source>
</reference>
<dbReference type="RefSeq" id="WP_011247656.1">
    <property type="nucleotide sequence ID" value="NC_006582.1"/>
</dbReference>
<proteinExistence type="predicted"/>
<dbReference type="EMBL" id="AP006627">
    <property type="protein sequence ID" value="BAD65348.1"/>
    <property type="molecule type" value="Genomic_DNA"/>
</dbReference>